<dbReference type="EMBL" id="AMCW01000041">
    <property type="protein sequence ID" value="EKK02857.1"/>
    <property type="molecule type" value="Genomic_DNA"/>
</dbReference>
<dbReference type="PANTHER" id="PTHR10429:SF0">
    <property type="entry name" value="DNA-3-METHYLADENINE GLYCOSYLASE"/>
    <property type="match status" value="1"/>
</dbReference>
<evidence type="ECO:0000256" key="3">
    <source>
        <dbReference type="ARBA" id="ARBA00022801"/>
    </source>
</evidence>
<accession>K5D7Z3</accession>
<evidence type="ECO:0000256" key="2">
    <source>
        <dbReference type="ARBA" id="ARBA00022763"/>
    </source>
</evidence>
<dbReference type="Pfam" id="PF02245">
    <property type="entry name" value="Pur_DNA_glyco"/>
    <property type="match status" value="1"/>
</dbReference>
<keyword evidence="2 5" id="KW-0227">DNA damage</keyword>
<keyword evidence="7" id="KW-0326">Glycosidase</keyword>
<dbReference type="GO" id="GO:0003905">
    <property type="term" value="F:alkylbase DNA N-glycosylase activity"/>
    <property type="evidence" value="ECO:0007669"/>
    <property type="project" value="InterPro"/>
</dbReference>
<evidence type="ECO:0000313" key="7">
    <source>
        <dbReference type="EMBL" id="EKK02857.1"/>
    </source>
</evidence>
<keyword evidence="4 5" id="KW-0234">DNA repair</keyword>
<dbReference type="SUPFAM" id="SSF50486">
    <property type="entry name" value="FMT C-terminal domain-like"/>
    <property type="match status" value="1"/>
</dbReference>
<dbReference type="Proteomes" id="UP000007993">
    <property type="component" value="Unassembled WGS sequence"/>
</dbReference>
<dbReference type="GO" id="GO:0003677">
    <property type="term" value="F:DNA binding"/>
    <property type="evidence" value="ECO:0007669"/>
    <property type="project" value="InterPro"/>
</dbReference>
<dbReference type="InterPro" id="IPR003180">
    <property type="entry name" value="MPG"/>
</dbReference>
<gene>
    <name evidence="7" type="ORF">RBSH_01878</name>
</gene>
<dbReference type="InterPro" id="IPR036995">
    <property type="entry name" value="MPG_sf"/>
</dbReference>
<dbReference type="Gene3D" id="3.10.300.10">
    <property type="entry name" value="Methylpurine-DNA glycosylase (MPG)"/>
    <property type="match status" value="1"/>
</dbReference>
<evidence type="ECO:0000313" key="8">
    <source>
        <dbReference type="Proteomes" id="UP000007993"/>
    </source>
</evidence>
<comment type="similarity">
    <text evidence="1 5">Belongs to the DNA glycosylase MPG family.</text>
</comment>
<dbReference type="PANTHER" id="PTHR10429">
    <property type="entry name" value="DNA-3-METHYLADENINE GLYCOSYLASE"/>
    <property type="match status" value="1"/>
</dbReference>
<feature type="region of interest" description="Disordered" evidence="6">
    <location>
        <begin position="1"/>
        <end position="55"/>
    </location>
</feature>
<dbReference type="InterPro" id="IPR011034">
    <property type="entry name" value="Formyl_transferase-like_C_sf"/>
</dbReference>
<name>K5D7Z3_RHOBT</name>
<evidence type="ECO:0000256" key="4">
    <source>
        <dbReference type="ARBA" id="ARBA00023204"/>
    </source>
</evidence>
<organism evidence="7 8">
    <name type="scientific">Rhodopirellula baltica SH28</name>
    <dbReference type="NCBI Taxonomy" id="993517"/>
    <lineage>
        <taxon>Bacteria</taxon>
        <taxon>Pseudomonadati</taxon>
        <taxon>Planctomycetota</taxon>
        <taxon>Planctomycetia</taxon>
        <taxon>Pirellulales</taxon>
        <taxon>Pirellulaceae</taxon>
        <taxon>Rhodopirellula</taxon>
    </lineage>
</organism>
<dbReference type="AlphaFoldDB" id="K5D7Z3"/>
<dbReference type="FunFam" id="3.10.300.10:FF:000001">
    <property type="entry name" value="Putative 3-methyladenine DNA glycosylase"/>
    <property type="match status" value="1"/>
</dbReference>
<evidence type="ECO:0000256" key="1">
    <source>
        <dbReference type="ARBA" id="ARBA00009232"/>
    </source>
</evidence>
<reference evidence="7 8" key="1">
    <citation type="journal article" date="2013" name="Mar. Genomics">
        <title>Expression of sulfatases in Rhodopirellula baltica and the diversity of sulfatases in the genus Rhodopirellula.</title>
        <authorList>
            <person name="Wegner C.E."/>
            <person name="Richter-Heitmann T."/>
            <person name="Klindworth A."/>
            <person name="Klockow C."/>
            <person name="Richter M."/>
            <person name="Achstetter T."/>
            <person name="Glockner F.O."/>
            <person name="Harder J."/>
        </authorList>
    </citation>
    <scope>NUCLEOTIDE SEQUENCE [LARGE SCALE GENOMIC DNA]</scope>
    <source>
        <strain evidence="7 8">SH28</strain>
    </source>
</reference>
<evidence type="ECO:0000256" key="5">
    <source>
        <dbReference type="HAMAP-Rule" id="MF_00527"/>
    </source>
</evidence>
<dbReference type="NCBIfam" id="TIGR00567">
    <property type="entry name" value="3mg"/>
    <property type="match status" value="1"/>
</dbReference>
<comment type="caution">
    <text evidence="7">The sequence shown here is derived from an EMBL/GenBank/DDBJ whole genome shotgun (WGS) entry which is preliminary data.</text>
</comment>
<dbReference type="PATRIC" id="fig|993517.3.peg.2037"/>
<dbReference type="EC" id="3.2.2.-" evidence="5"/>
<dbReference type="GO" id="GO:0006284">
    <property type="term" value="P:base-excision repair"/>
    <property type="evidence" value="ECO:0007669"/>
    <property type="project" value="InterPro"/>
</dbReference>
<dbReference type="CDD" id="cd00540">
    <property type="entry name" value="AAG"/>
    <property type="match status" value="1"/>
</dbReference>
<sequence>MNRSKRSGPIEQSSFRWESDHRRWASPNARDKFVSMNDAKRNQFRGDDEEDRPINWGSTQSLQSQFFDRRPAVVARQLLGCGFARRIEGVWVGGWIVETEAYLSSRDAASHSARGEKPGNASMFGRPSTLYVYPIHAKHCVNLVTESVGCGSAVLIRALQPVWGIGRMCQHRGLDRSETTDGRALTTGPGRLCQSLAIDRTCDGVDPIRDPNWCVFSGPKLPSSRVTTTPRIGISQSAELPLRFFVDGNRYVSGLVRHHRRPRRDSL</sequence>
<keyword evidence="3 5" id="KW-0378">Hydrolase</keyword>
<feature type="compositionally biased region" description="Basic and acidic residues" evidence="6">
    <location>
        <begin position="17"/>
        <end position="46"/>
    </location>
</feature>
<dbReference type="HAMAP" id="MF_00527">
    <property type="entry name" value="3MGH"/>
    <property type="match status" value="1"/>
</dbReference>
<evidence type="ECO:0000256" key="6">
    <source>
        <dbReference type="SAM" id="MobiDB-lite"/>
    </source>
</evidence>
<proteinExistence type="inferred from homology"/>
<protein>
    <recommendedName>
        <fullName evidence="5">Putative 3-methyladenine DNA glycosylase</fullName>
        <ecNumber evidence="5">3.2.2.-</ecNumber>
    </recommendedName>
</protein>